<sequence length="136" mass="14955">MATVRVTSEVSLNLDQLLSGVAQLDTDELRNFVERVSLMLAQRRAASLPELEANLLQAINQGLPESTQHRDNELQAKLQNDAIAPAEHQELLRLIDVVEQADAERLQALVELAQLRGVTLPALMAQLGLQPPTVYA</sequence>
<evidence type="ECO:0000313" key="1">
    <source>
        <dbReference type="EMBL" id="PZO41983.1"/>
    </source>
</evidence>
<evidence type="ECO:0008006" key="3">
    <source>
        <dbReference type="Google" id="ProtNLM"/>
    </source>
</evidence>
<proteinExistence type="predicted"/>
<reference evidence="2" key="1">
    <citation type="submission" date="2018-04" db="EMBL/GenBank/DDBJ databases">
        <authorList>
            <person name="Cornet L."/>
        </authorList>
    </citation>
    <scope>NUCLEOTIDE SEQUENCE [LARGE SCALE GENOMIC DNA]</scope>
</reference>
<gene>
    <name evidence="1" type="ORF">DCF17_09770</name>
</gene>
<name>A0A2W4WAB8_9CYAN</name>
<organism evidence="1 2">
    <name type="scientific">Shackletoniella antarctica</name>
    <dbReference type="NCBI Taxonomy" id="268115"/>
    <lineage>
        <taxon>Bacteria</taxon>
        <taxon>Bacillati</taxon>
        <taxon>Cyanobacteriota</taxon>
        <taxon>Cyanophyceae</taxon>
        <taxon>Oculatellales</taxon>
        <taxon>Oculatellaceae</taxon>
        <taxon>Shackletoniella</taxon>
    </lineage>
</organism>
<comment type="caution">
    <text evidence="1">The sequence shown here is derived from an EMBL/GenBank/DDBJ whole genome shotgun (WGS) entry which is preliminary data.</text>
</comment>
<dbReference type="Proteomes" id="UP000249081">
    <property type="component" value="Unassembled WGS sequence"/>
</dbReference>
<reference evidence="1 2" key="2">
    <citation type="submission" date="2018-06" db="EMBL/GenBank/DDBJ databases">
        <title>Metagenomic assembly of (sub)arctic Cyanobacteria and their associated microbiome from non-axenic cultures.</title>
        <authorList>
            <person name="Baurain D."/>
        </authorList>
    </citation>
    <scope>NUCLEOTIDE SEQUENCE [LARGE SCALE GENOMIC DNA]</scope>
    <source>
        <strain evidence="1">ULC041bin1</strain>
    </source>
</reference>
<protein>
    <recommendedName>
        <fullName evidence="3">STAS/SEC14 domain-containing protein</fullName>
    </recommendedName>
</protein>
<evidence type="ECO:0000313" key="2">
    <source>
        <dbReference type="Proteomes" id="UP000249081"/>
    </source>
</evidence>
<dbReference type="AlphaFoldDB" id="A0A2W4WAB8"/>
<accession>A0A2W4WAB8</accession>
<dbReference type="EMBL" id="QBMN01000056">
    <property type="protein sequence ID" value="PZO41983.1"/>
    <property type="molecule type" value="Genomic_DNA"/>
</dbReference>